<evidence type="ECO:0000313" key="3">
    <source>
        <dbReference type="Proteomes" id="UP001231518"/>
    </source>
</evidence>
<comment type="caution">
    <text evidence="2">The sequence shown here is derived from an EMBL/GenBank/DDBJ whole genome shotgun (WGS) entry which is preliminary data.</text>
</comment>
<reference evidence="2" key="1">
    <citation type="submission" date="2023-03" db="EMBL/GenBank/DDBJ databases">
        <title>Chromosome-level genomes of two armyworms, Mythimna separata and Mythimna loreyi, provide insights into the biosynthesis and reception of sex pheromones.</title>
        <authorList>
            <person name="Zhao H."/>
        </authorList>
    </citation>
    <scope>NUCLEOTIDE SEQUENCE</scope>
    <source>
        <strain evidence="2">BeijingLab</strain>
        <tissue evidence="2">Pupa</tissue>
    </source>
</reference>
<dbReference type="Pfam" id="PF06585">
    <property type="entry name" value="JHBP"/>
    <property type="match status" value="1"/>
</dbReference>
<dbReference type="InterPro" id="IPR010562">
    <property type="entry name" value="Haemolymph_juvenile_hormone-bd"/>
</dbReference>
<dbReference type="Gene3D" id="3.15.10.30">
    <property type="entry name" value="Haemolymph juvenile hormone binding protein"/>
    <property type="match status" value="1"/>
</dbReference>
<dbReference type="PANTHER" id="PTHR11008:SF32">
    <property type="entry name" value="CIRCADIAN CLOCK-CONTROLLED PROTEIN DAYWAKE-RELATED"/>
    <property type="match status" value="1"/>
</dbReference>
<keyword evidence="3" id="KW-1185">Reference proteome</keyword>
<keyword evidence="1" id="KW-0732">Signal</keyword>
<dbReference type="AlphaFoldDB" id="A0AAD7YI90"/>
<feature type="signal peptide" evidence="1">
    <location>
        <begin position="1"/>
        <end position="20"/>
    </location>
</feature>
<dbReference type="GO" id="GO:0005615">
    <property type="term" value="C:extracellular space"/>
    <property type="evidence" value="ECO:0007669"/>
    <property type="project" value="TreeGrafter"/>
</dbReference>
<protein>
    <submittedName>
        <fullName evidence="2">Uncharacterized protein</fullName>
    </submittedName>
</protein>
<dbReference type="Proteomes" id="UP001231518">
    <property type="component" value="Chromosome 14"/>
</dbReference>
<organism evidence="2 3">
    <name type="scientific">Mythimna separata</name>
    <name type="common">Oriental armyworm</name>
    <name type="synonym">Pseudaletia separata</name>
    <dbReference type="NCBI Taxonomy" id="271217"/>
    <lineage>
        <taxon>Eukaryota</taxon>
        <taxon>Metazoa</taxon>
        <taxon>Ecdysozoa</taxon>
        <taxon>Arthropoda</taxon>
        <taxon>Hexapoda</taxon>
        <taxon>Insecta</taxon>
        <taxon>Pterygota</taxon>
        <taxon>Neoptera</taxon>
        <taxon>Endopterygota</taxon>
        <taxon>Lepidoptera</taxon>
        <taxon>Glossata</taxon>
        <taxon>Ditrysia</taxon>
        <taxon>Noctuoidea</taxon>
        <taxon>Noctuidae</taxon>
        <taxon>Noctuinae</taxon>
        <taxon>Hadenini</taxon>
        <taxon>Mythimna</taxon>
    </lineage>
</organism>
<evidence type="ECO:0000313" key="2">
    <source>
        <dbReference type="EMBL" id="KAJ8716581.1"/>
    </source>
</evidence>
<dbReference type="PANTHER" id="PTHR11008">
    <property type="entry name" value="PROTEIN TAKEOUT-LIKE PROTEIN"/>
    <property type="match status" value="1"/>
</dbReference>
<sequence length="261" mass="29561">MFVKNLAVVFSLTLVTFCNSSFIEDLPKCHLEDFDCLKDVYQTMIRKMGKEGLKEFNIPPLDPMKLTNVNVNVHNLVNVTMVDGIVKGIRDCVFDAFSIDIKEGRGHQENTCDLVIKGHYTAEASSDLIAALLGGSSIHGDGHAKVTVGQVHVKFDFPFYAQKRDDGEIYIKCNYDLVKYDYDIGGPFVIKADNLYLGDKESSKLITDMINQNWRILMTGFGQPFITKAIEEFYFKWSGNFFDKVAARHFIIEDLSPYARP</sequence>
<dbReference type="SMART" id="SM00700">
    <property type="entry name" value="JHBP"/>
    <property type="match status" value="1"/>
</dbReference>
<dbReference type="InterPro" id="IPR038606">
    <property type="entry name" value="To_sf"/>
</dbReference>
<dbReference type="EMBL" id="JARGEI010000017">
    <property type="protein sequence ID" value="KAJ8716581.1"/>
    <property type="molecule type" value="Genomic_DNA"/>
</dbReference>
<gene>
    <name evidence="2" type="ORF">PYW07_003208</name>
</gene>
<accession>A0AAD7YI90</accession>
<feature type="chain" id="PRO_5042282580" evidence="1">
    <location>
        <begin position="21"/>
        <end position="261"/>
    </location>
</feature>
<proteinExistence type="predicted"/>
<evidence type="ECO:0000256" key="1">
    <source>
        <dbReference type="SAM" id="SignalP"/>
    </source>
</evidence>
<name>A0AAD7YI90_MYTSE</name>